<dbReference type="GeneTree" id="ENSGT00940000160988"/>
<dbReference type="InterPro" id="IPR005062">
    <property type="entry name" value="SAC3/GANP/THP3_conserved"/>
</dbReference>
<feature type="domain" description="SAC3/GANP/THP3 conserved" evidence="1">
    <location>
        <begin position="16"/>
        <end position="321"/>
    </location>
</feature>
<proteinExistence type="predicted"/>
<accession>H2YJ19</accession>
<name>H2YJ19_CIOSA</name>
<evidence type="ECO:0000313" key="2">
    <source>
        <dbReference type="Ensembl" id="ENSCSAVP00000005318.1"/>
    </source>
</evidence>
<evidence type="ECO:0000259" key="1">
    <source>
        <dbReference type="Pfam" id="PF03399"/>
    </source>
</evidence>
<keyword evidence="3" id="KW-1185">Reference proteome</keyword>
<reference evidence="2" key="3">
    <citation type="submission" date="2025-09" db="UniProtKB">
        <authorList>
            <consortium name="Ensembl"/>
        </authorList>
    </citation>
    <scope>IDENTIFICATION</scope>
</reference>
<organism evidence="2 3">
    <name type="scientific">Ciona savignyi</name>
    <name type="common">Pacific transparent sea squirt</name>
    <dbReference type="NCBI Taxonomy" id="51511"/>
    <lineage>
        <taxon>Eukaryota</taxon>
        <taxon>Metazoa</taxon>
        <taxon>Chordata</taxon>
        <taxon>Tunicata</taxon>
        <taxon>Ascidiacea</taxon>
        <taxon>Phlebobranchia</taxon>
        <taxon>Cionidae</taxon>
        <taxon>Ciona</taxon>
    </lineage>
</organism>
<sequence length="366" mass="42832">MTATDQNIIVGICWTMCPIEELRFRSKHNLLHSFEKEPKPGVQKGRNKLNLTEHGNICVKEFRRSAAGENVSNPKTLRTPEVLLETIEYLFSNILFRKDAHFNFTYDFIFDRLRSVRQDTVIQQLHKVRPMVCVAILERCVRFYIYAAYRTKLNPEMAIDLHINTQHTVDCLKTLLLLYNDMEYRFREQVKLQHRLSMVAVYMLLHIQNHDVLCGLMINVPNRLWKLEPLKTVLEMAFAVMHKNYVRFIKLTSKLVSEKRYVILLTLCLCIDRLRVDCIQMLCHSHNSKACSFSAQDLCSWLFLNNASSATHLCNELGLTCPQPNVIKFFKSDFIHKDTNKVHGCNLIKTVQQLNNDEIINILRYP</sequence>
<dbReference type="GO" id="GO:0005819">
    <property type="term" value="C:spindle"/>
    <property type="evidence" value="ECO:0007669"/>
    <property type="project" value="TreeGrafter"/>
</dbReference>
<dbReference type="GO" id="GO:0005813">
    <property type="term" value="C:centrosome"/>
    <property type="evidence" value="ECO:0007669"/>
    <property type="project" value="TreeGrafter"/>
</dbReference>
<dbReference type="Gene3D" id="1.25.40.990">
    <property type="match status" value="1"/>
</dbReference>
<dbReference type="Pfam" id="PF03399">
    <property type="entry name" value="SAC3_GANP"/>
    <property type="match status" value="1"/>
</dbReference>
<dbReference type="GO" id="GO:0051298">
    <property type="term" value="P:centrosome duplication"/>
    <property type="evidence" value="ECO:0007669"/>
    <property type="project" value="TreeGrafter"/>
</dbReference>
<dbReference type="InterPro" id="IPR045107">
    <property type="entry name" value="SAC3/GANP/THP3"/>
</dbReference>
<dbReference type="PANTHER" id="PTHR12436">
    <property type="entry name" value="80 KDA MCM3-ASSOCIATED PROTEIN"/>
    <property type="match status" value="1"/>
</dbReference>
<reference evidence="3" key="1">
    <citation type="submission" date="2003-08" db="EMBL/GenBank/DDBJ databases">
        <authorList>
            <person name="Birren B."/>
            <person name="Nusbaum C."/>
            <person name="Abebe A."/>
            <person name="Abouelleil A."/>
            <person name="Adekoya E."/>
            <person name="Ait-zahra M."/>
            <person name="Allen N."/>
            <person name="Allen T."/>
            <person name="An P."/>
            <person name="Anderson M."/>
            <person name="Anderson S."/>
            <person name="Arachchi H."/>
            <person name="Armbruster J."/>
            <person name="Bachantsang P."/>
            <person name="Baldwin J."/>
            <person name="Barry A."/>
            <person name="Bayul T."/>
            <person name="Blitshsteyn B."/>
            <person name="Bloom T."/>
            <person name="Blye J."/>
            <person name="Boguslavskiy L."/>
            <person name="Borowsky M."/>
            <person name="Boukhgalter B."/>
            <person name="Brunache A."/>
            <person name="Butler J."/>
            <person name="Calixte N."/>
            <person name="Calvo S."/>
            <person name="Camarata J."/>
            <person name="Campo K."/>
            <person name="Chang J."/>
            <person name="Cheshatsang Y."/>
            <person name="Citroen M."/>
            <person name="Collymore A."/>
            <person name="Considine T."/>
            <person name="Cook A."/>
            <person name="Cooke P."/>
            <person name="Corum B."/>
            <person name="Cuomo C."/>
            <person name="David R."/>
            <person name="Dawoe T."/>
            <person name="Degray S."/>
            <person name="Dodge S."/>
            <person name="Dooley K."/>
            <person name="Dorje P."/>
            <person name="Dorjee K."/>
            <person name="Dorris L."/>
            <person name="Duffey N."/>
            <person name="Dupes A."/>
            <person name="Elkins T."/>
            <person name="Engels R."/>
            <person name="Erickson J."/>
            <person name="Farina A."/>
            <person name="Faro S."/>
            <person name="Ferreira P."/>
            <person name="Fischer H."/>
            <person name="Fitzgerald M."/>
            <person name="Foley K."/>
            <person name="Gage D."/>
            <person name="Galagan J."/>
            <person name="Gearin G."/>
            <person name="Gnerre S."/>
            <person name="Gnirke A."/>
            <person name="Goyette A."/>
            <person name="Graham J."/>
            <person name="Grandbois E."/>
            <person name="Gyaltsen K."/>
            <person name="Hafez N."/>
            <person name="Hagopian D."/>
            <person name="Hagos B."/>
            <person name="Hall J."/>
            <person name="Hatcher B."/>
            <person name="Heller A."/>
            <person name="Higgins H."/>
            <person name="Honan T."/>
            <person name="Horn A."/>
            <person name="Houde N."/>
            <person name="Hughes L."/>
            <person name="Hulme W."/>
            <person name="Husby E."/>
            <person name="Iliev I."/>
            <person name="Jaffe D."/>
            <person name="Jones C."/>
            <person name="Kamal M."/>
            <person name="Kamat A."/>
            <person name="Kamvysselis M."/>
            <person name="Karlsson E."/>
            <person name="Kells C."/>
            <person name="Kieu A."/>
            <person name="Kisner P."/>
            <person name="Kodira C."/>
            <person name="Kulbokas E."/>
            <person name="Labutti K."/>
            <person name="Lama D."/>
            <person name="Landers T."/>
            <person name="Leger J."/>
            <person name="Levine S."/>
            <person name="Lewis D."/>
            <person name="Lewis T."/>
            <person name="Lindblad-toh K."/>
            <person name="Liu X."/>
            <person name="Lokyitsang T."/>
            <person name="Lokyitsang Y."/>
            <person name="Lucien O."/>
            <person name="Lui A."/>
            <person name="Ma L.J."/>
            <person name="Mabbitt R."/>
            <person name="Macdonald J."/>
            <person name="Maclean C."/>
            <person name="Major J."/>
            <person name="Manning J."/>
            <person name="Marabella R."/>
            <person name="Maru K."/>
            <person name="Matthews C."/>
            <person name="Mauceli E."/>
            <person name="Mccarthy M."/>
            <person name="Mcdonough S."/>
            <person name="Mcghee T."/>
            <person name="Meldrim J."/>
            <person name="Meneus L."/>
            <person name="Mesirov J."/>
            <person name="Mihalev A."/>
            <person name="Mihova T."/>
            <person name="Mikkelsen T."/>
            <person name="Mlenga V."/>
            <person name="Moru K."/>
            <person name="Mozes J."/>
            <person name="Mulrain L."/>
            <person name="Munson G."/>
            <person name="Naylor J."/>
            <person name="Newes C."/>
            <person name="Nguyen C."/>
            <person name="Nguyen N."/>
            <person name="Nguyen T."/>
            <person name="Nicol R."/>
            <person name="Nielsen C."/>
            <person name="Nizzari M."/>
            <person name="Norbu C."/>
            <person name="Norbu N."/>
            <person name="O'donnell P."/>
            <person name="Okoawo O."/>
            <person name="O'leary S."/>
            <person name="Omotosho B."/>
            <person name="O'neill K."/>
            <person name="Osman S."/>
            <person name="Parker S."/>
            <person name="Perrin D."/>
            <person name="Phunkhang P."/>
            <person name="Piqani B."/>
            <person name="Purcell S."/>
            <person name="Rachupka T."/>
            <person name="Ramasamy U."/>
            <person name="Rameau R."/>
            <person name="Ray V."/>
            <person name="Raymond C."/>
            <person name="Retta R."/>
            <person name="Richardson S."/>
            <person name="Rise C."/>
            <person name="Rodriguez J."/>
            <person name="Rogers J."/>
            <person name="Rogov P."/>
            <person name="Rutman M."/>
            <person name="Schupbach R."/>
            <person name="Seaman C."/>
            <person name="Settipalli S."/>
            <person name="Sharpe T."/>
            <person name="Sheridan J."/>
            <person name="Sherpa N."/>
            <person name="Shi J."/>
            <person name="Smirnov S."/>
            <person name="Smith C."/>
            <person name="Sougnez C."/>
            <person name="Spencer B."/>
            <person name="Stalker J."/>
            <person name="Stange-thomann N."/>
            <person name="Stavropoulos S."/>
            <person name="Stetson K."/>
            <person name="Stone C."/>
            <person name="Stone S."/>
            <person name="Stubbs M."/>
            <person name="Talamas J."/>
            <person name="Tchuinga P."/>
            <person name="Tenzing P."/>
            <person name="Tesfaye S."/>
            <person name="Theodore J."/>
            <person name="Thoulutsang Y."/>
            <person name="Topham K."/>
            <person name="Towey S."/>
            <person name="Tsamla T."/>
            <person name="Tsomo N."/>
            <person name="Vallee D."/>
            <person name="Vassiliev H."/>
            <person name="Venkataraman V."/>
            <person name="Vinson J."/>
            <person name="Vo A."/>
            <person name="Wade C."/>
            <person name="Wang S."/>
            <person name="Wangchuk T."/>
            <person name="Wangdi T."/>
            <person name="Whittaker C."/>
            <person name="Wilkinson J."/>
            <person name="Wu Y."/>
            <person name="Wyman D."/>
            <person name="Yadav S."/>
            <person name="Yang S."/>
            <person name="Yang X."/>
            <person name="Yeager S."/>
            <person name="Yee E."/>
            <person name="Young G."/>
            <person name="Zainoun J."/>
            <person name="Zembeck L."/>
            <person name="Zimmer A."/>
            <person name="Zody M."/>
            <person name="Lander E."/>
        </authorList>
    </citation>
    <scope>NUCLEOTIDE SEQUENCE [LARGE SCALE GENOMIC DNA]</scope>
</reference>
<dbReference type="OMA" id="YRLCESP"/>
<dbReference type="InParanoid" id="H2YJ19"/>
<reference evidence="2" key="2">
    <citation type="submission" date="2025-08" db="UniProtKB">
        <authorList>
            <consortium name="Ensembl"/>
        </authorList>
    </citation>
    <scope>IDENTIFICATION</scope>
</reference>
<dbReference type="HOGENOM" id="CLU_047746_0_0_1"/>
<evidence type="ECO:0000313" key="3">
    <source>
        <dbReference type="Proteomes" id="UP000007875"/>
    </source>
</evidence>
<protein>
    <recommendedName>
        <fullName evidence="1">SAC3/GANP/THP3 conserved domain-containing protein</fullName>
    </recommendedName>
</protein>
<dbReference type="Ensembl" id="ENSCSAVT00000005389.1">
    <property type="protein sequence ID" value="ENSCSAVP00000005318.1"/>
    <property type="gene ID" value="ENSCSAVG00000003172.1"/>
</dbReference>
<dbReference type="AlphaFoldDB" id="H2YJ19"/>
<dbReference type="GO" id="GO:0051225">
    <property type="term" value="P:spindle assembly"/>
    <property type="evidence" value="ECO:0007669"/>
    <property type="project" value="TreeGrafter"/>
</dbReference>
<dbReference type="PANTHER" id="PTHR12436:SF38">
    <property type="entry name" value="SAC3 DOMAIN-CONTAINING PROTEIN 1"/>
    <property type="match status" value="1"/>
</dbReference>
<dbReference type="GO" id="GO:0005634">
    <property type="term" value="C:nucleus"/>
    <property type="evidence" value="ECO:0007669"/>
    <property type="project" value="TreeGrafter"/>
</dbReference>
<dbReference type="eggNOG" id="KOG1860">
    <property type="taxonomic scope" value="Eukaryota"/>
</dbReference>
<dbReference type="STRING" id="51511.ENSCSAVP00000005318"/>
<dbReference type="Proteomes" id="UP000007875">
    <property type="component" value="Unassembled WGS sequence"/>
</dbReference>